<dbReference type="InterPro" id="IPR045527">
    <property type="entry name" value="DUF6470"/>
</dbReference>
<sequence>MKVCRLQLEAYELARLRANSQRAGLSLDYNYRGIKNIQQPSPQMTTNREDPSIEVDARNLRNNTGRKDIAAFMQDIVSQACSQAREGTKTIENNGDVVAALPHRGGNPIAEIARRKMLSVRQFAARQDVFDPMVNVSVNTGSFSIDWSIQDLTINWDDYQGPVLIVDPKPSVNIDLAQEARVEFKVVEETIPPETGNTIDEKA</sequence>
<reference evidence="1 2" key="1">
    <citation type="submission" date="2016-11" db="EMBL/GenBank/DDBJ databases">
        <authorList>
            <person name="Jaros S."/>
            <person name="Januszkiewicz K."/>
            <person name="Wedrychowicz H."/>
        </authorList>
    </citation>
    <scope>NUCLEOTIDE SEQUENCE [LARGE SCALE GENOMIC DNA]</scope>
    <source>
        <strain evidence="1 2">DSM 10068</strain>
    </source>
</reference>
<gene>
    <name evidence="1" type="ORF">SAMN02745823_01093</name>
</gene>
<protein>
    <submittedName>
        <fullName evidence="1">Uncharacterized protein</fullName>
    </submittedName>
</protein>
<dbReference type="EMBL" id="FQXV01000003">
    <property type="protein sequence ID" value="SHH83114.1"/>
    <property type="molecule type" value="Genomic_DNA"/>
</dbReference>
<dbReference type="Proteomes" id="UP000183995">
    <property type="component" value="Unassembled WGS sequence"/>
</dbReference>
<organism evidence="1 2">
    <name type="scientific">Sporobacter termitidis DSM 10068</name>
    <dbReference type="NCBI Taxonomy" id="1123282"/>
    <lineage>
        <taxon>Bacteria</taxon>
        <taxon>Bacillati</taxon>
        <taxon>Bacillota</taxon>
        <taxon>Clostridia</taxon>
        <taxon>Eubacteriales</taxon>
        <taxon>Oscillospiraceae</taxon>
        <taxon>Sporobacter</taxon>
    </lineage>
</organism>
<evidence type="ECO:0000313" key="2">
    <source>
        <dbReference type="Proteomes" id="UP000183995"/>
    </source>
</evidence>
<keyword evidence="2" id="KW-1185">Reference proteome</keyword>
<dbReference type="OrthoDB" id="2112831at2"/>
<proteinExistence type="predicted"/>
<name>A0A1M5W7F1_9FIRM</name>
<evidence type="ECO:0000313" key="1">
    <source>
        <dbReference type="EMBL" id="SHH83114.1"/>
    </source>
</evidence>
<dbReference type="RefSeq" id="WP_073076652.1">
    <property type="nucleotide sequence ID" value="NZ_FQXV01000003.1"/>
</dbReference>
<dbReference type="STRING" id="1123282.SAMN02745823_01093"/>
<dbReference type="Pfam" id="PF20074">
    <property type="entry name" value="DUF6470"/>
    <property type="match status" value="1"/>
</dbReference>
<dbReference type="AlphaFoldDB" id="A0A1M5W7F1"/>
<accession>A0A1M5W7F1</accession>